<name>A0A364RCM6_9BACT</name>
<evidence type="ECO:0000313" key="1">
    <source>
        <dbReference type="EMBL" id="RAU82005.1"/>
    </source>
</evidence>
<reference evidence="1 2" key="1">
    <citation type="submission" date="2018-06" db="EMBL/GenBank/DDBJ databases">
        <authorList>
            <person name="Liu Z.-W."/>
        </authorList>
    </citation>
    <scope>NUCLEOTIDE SEQUENCE [LARGE SCALE GENOMIC DNA]</scope>
    <source>
        <strain evidence="1 2">2b14</strain>
    </source>
</reference>
<dbReference type="AlphaFoldDB" id="A0A364RCM6"/>
<reference evidence="1 2" key="2">
    <citation type="submission" date="2018-07" db="EMBL/GenBank/DDBJ databases">
        <title>Pontibacter sp. 2b14 genomic sequence and assembly.</title>
        <authorList>
            <person name="Du Z.-J."/>
        </authorList>
    </citation>
    <scope>NUCLEOTIDE SEQUENCE [LARGE SCALE GENOMIC DNA]</scope>
    <source>
        <strain evidence="1 2">2b14</strain>
    </source>
</reference>
<sequence length="64" mass="7635">MIKSFNLSKVARLSKNIFCEWVKLLYVCKSKQVRKLINSYLFYHIDLEHLPSAIEDIRVQDDSF</sequence>
<keyword evidence="2" id="KW-1185">Reference proteome</keyword>
<comment type="caution">
    <text evidence="1">The sequence shown here is derived from an EMBL/GenBank/DDBJ whole genome shotgun (WGS) entry which is preliminary data.</text>
</comment>
<dbReference type="EMBL" id="QMDV01000004">
    <property type="protein sequence ID" value="RAU82005.1"/>
    <property type="molecule type" value="Genomic_DNA"/>
</dbReference>
<evidence type="ECO:0000313" key="2">
    <source>
        <dbReference type="Proteomes" id="UP000251692"/>
    </source>
</evidence>
<accession>A0A364RCM6</accession>
<organism evidence="1 2">
    <name type="scientific">Pontibacter arcticus</name>
    <dbReference type="NCBI Taxonomy" id="2080288"/>
    <lineage>
        <taxon>Bacteria</taxon>
        <taxon>Pseudomonadati</taxon>
        <taxon>Bacteroidota</taxon>
        <taxon>Cytophagia</taxon>
        <taxon>Cytophagales</taxon>
        <taxon>Hymenobacteraceae</taxon>
        <taxon>Pontibacter</taxon>
    </lineage>
</organism>
<protein>
    <submittedName>
        <fullName evidence="1">Uncharacterized protein</fullName>
    </submittedName>
</protein>
<proteinExistence type="predicted"/>
<dbReference type="Proteomes" id="UP000251692">
    <property type="component" value="Unassembled WGS sequence"/>
</dbReference>
<gene>
    <name evidence="1" type="ORF">DP923_15110</name>
</gene>